<dbReference type="InterPro" id="IPR003660">
    <property type="entry name" value="HAMP_dom"/>
</dbReference>
<dbReference type="Pfam" id="PF00672">
    <property type="entry name" value="HAMP"/>
    <property type="match status" value="1"/>
</dbReference>
<dbReference type="GO" id="GO:0006935">
    <property type="term" value="P:chemotaxis"/>
    <property type="evidence" value="ECO:0007669"/>
    <property type="project" value="UniProtKB-KW"/>
</dbReference>
<feature type="transmembrane region" description="Helical" evidence="9">
    <location>
        <begin position="27"/>
        <end position="55"/>
    </location>
</feature>
<dbReference type="GO" id="GO:0005886">
    <property type="term" value="C:plasma membrane"/>
    <property type="evidence" value="ECO:0007669"/>
    <property type="project" value="UniProtKB-SubCell"/>
</dbReference>
<dbReference type="InterPro" id="IPR051310">
    <property type="entry name" value="MCP_chemotaxis"/>
</dbReference>
<dbReference type="Gene3D" id="6.10.340.10">
    <property type="match status" value="1"/>
</dbReference>
<feature type="domain" description="Methyl-accepting transducer" evidence="10">
    <location>
        <begin position="437"/>
        <end position="666"/>
    </location>
</feature>
<evidence type="ECO:0000256" key="3">
    <source>
        <dbReference type="ARBA" id="ARBA00022500"/>
    </source>
</evidence>
<dbReference type="PANTHER" id="PTHR43531">
    <property type="entry name" value="PROTEIN ICFG"/>
    <property type="match status" value="1"/>
</dbReference>
<evidence type="ECO:0000259" key="11">
    <source>
        <dbReference type="PROSITE" id="PS50885"/>
    </source>
</evidence>
<dbReference type="CDD" id="cd06225">
    <property type="entry name" value="HAMP"/>
    <property type="match status" value="1"/>
</dbReference>
<dbReference type="SUPFAM" id="SSF58104">
    <property type="entry name" value="Methyl-accepting chemotaxis protein (MCP) signaling domain"/>
    <property type="match status" value="1"/>
</dbReference>
<dbReference type="CDD" id="cd12912">
    <property type="entry name" value="PDC2_MCP_like"/>
    <property type="match status" value="1"/>
</dbReference>
<dbReference type="OrthoDB" id="9814363at2"/>
<evidence type="ECO:0000256" key="8">
    <source>
        <dbReference type="PROSITE-ProRule" id="PRU00284"/>
    </source>
</evidence>
<keyword evidence="5 9" id="KW-1133">Transmembrane helix</keyword>
<dbReference type="AlphaFoldDB" id="A0A413F8V6"/>
<dbReference type="GO" id="GO:0004888">
    <property type="term" value="F:transmembrane signaling receptor activity"/>
    <property type="evidence" value="ECO:0007669"/>
    <property type="project" value="TreeGrafter"/>
</dbReference>
<dbReference type="PANTHER" id="PTHR43531:SF11">
    <property type="entry name" value="METHYL-ACCEPTING CHEMOTAXIS PROTEIN 3"/>
    <property type="match status" value="1"/>
</dbReference>
<dbReference type="Gene3D" id="1.10.287.950">
    <property type="entry name" value="Methyl-accepting chemotaxis protein"/>
    <property type="match status" value="1"/>
</dbReference>
<evidence type="ECO:0000256" key="4">
    <source>
        <dbReference type="ARBA" id="ARBA00022692"/>
    </source>
</evidence>
<comment type="subcellular location">
    <subcellularLocation>
        <location evidence="1">Cell membrane</location>
        <topology evidence="1">Multi-pass membrane protein</topology>
    </subcellularLocation>
</comment>
<keyword evidence="2" id="KW-1003">Cell membrane</keyword>
<evidence type="ECO:0000256" key="2">
    <source>
        <dbReference type="ARBA" id="ARBA00022475"/>
    </source>
</evidence>
<sequence>MSKETDRAAQRVHKAGALHRKSISHKVCFSLLAILIPALAALIITACIVTAGAVAELNEELLDLQTDYAVSRVDDLFNGKLAAVTMLDESSELQQYFQSVSSREDIASYGNLSDVLDELSGALKRMASGSVAQVWVADERTDCYLLSDGRVAEAKLKETEWYGLVVEQRTALVTDPFLDPVSGRYVVSVITPVFSPNGTQVLGTAGFDIYLDDLSRMLSAIKVGKNGYMELLSGKSDYICSDDPTAIGRNVMELDIGEEYKEKVTGKYNGVLNFSYQGVKYTAMFRNSETTQWLVIATLPMSEVTATRDGLITVLVALAVLTLILISALIVVMIRRLLKPLSEISRGMEELSRGNLEVEIRAGGDDEIGLLAESVRSSVRSLKAIILDVSRILGEISAGNLDVGVEGDYIGDFRFIREALEQILGALNSMMGQINVSAEQVSCGSEQVSAGAQALSQGASEQAATVEELAVSMDDITRQIAANAKRSAQAGSRATAVSMETVESNRRMQELLEAMGEIRDGSREIAMIAKTIEEIAFQTNILSLNASVEAARAGEAGRGFAVVANEVRNLAVKSAEASGNTAVLIENSLRAVRGGVRMADDTAKSLQNVVEGVKYIEESIRGITEASGAQAGSAEQVSQGIEQISSVVQVNSATAEESAAASEELSAQAQLLKELIRKFRLRDGEDK</sequence>
<dbReference type="RefSeq" id="WP_007709658.1">
    <property type="nucleotide sequence ID" value="NZ_JAWYJI010000288.1"/>
</dbReference>
<dbReference type="CDD" id="cd18773">
    <property type="entry name" value="PDC1_HK_sensor"/>
    <property type="match status" value="1"/>
</dbReference>
<keyword evidence="3" id="KW-0145">Chemotaxis</keyword>
<dbReference type="Pfam" id="PF00015">
    <property type="entry name" value="MCPsignal"/>
    <property type="match status" value="1"/>
</dbReference>
<reference evidence="12 13" key="1">
    <citation type="submission" date="2018-08" db="EMBL/GenBank/DDBJ databases">
        <title>A genome reference for cultivated species of the human gut microbiota.</title>
        <authorList>
            <person name="Zou Y."/>
            <person name="Xue W."/>
            <person name="Luo G."/>
        </authorList>
    </citation>
    <scope>NUCLEOTIDE SEQUENCE [LARGE SCALE GENOMIC DNA]</scope>
    <source>
        <strain evidence="12 13">AF04-15</strain>
    </source>
</reference>
<dbReference type="Gene3D" id="3.30.450.20">
    <property type="entry name" value="PAS domain"/>
    <property type="match status" value="2"/>
</dbReference>
<dbReference type="PROSITE" id="PS50111">
    <property type="entry name" value="CHEMOTAXIS_TRANSDUC_2"/>
    <property type="match status" value="1"/>
</dbReference>
<evidence type="ECO:0000259" key="10">
    <source>
        <dbReference type="PROSITE" id="PS50111"/>
    </source>
</evidence>
<accession>A0A413F8V6</accession>
<organism evidence="12 13">
    <name type="scientific">Enterocloster asparagiformis</name>
    <dbReference type="NCBI Taxonomy" id="333367"/>
    <lineage>
        <taxon>Bacteria</taxon>
        <taxon>Bacillati</taxon>
        <taxon>Bacillota</taxon>
        <taxon>Clostridia</taxon>
        <taxon>Lachnospirales</taxon>
        <taxon>Lachnospiraceae</taxon>
        <taxon>Enterocloster</taxon>
    </lineage>
</organism>
<evidence type="ECO:0000256" key="6">
    <source>
        <dbReference type="ARBA" id="ARBA00023136"/>
    </source>
</evidence>
<dbReference type="InterPro" id="IPR004089">
    <property type="entry name" value="MCPsignal_dom"/>
</dbReference>
<keyword evidence="8" id="KW-0807">Transducer</keyword>
<keyword evidence="4 9" id="KW-0812">Transmembrane</keyword>
<comment type="similarity">
    <text evidence="7">Belongs to the methyl-accepting chemotaxis (MCP) protein family.</text>
</comment>
<feature type="transmembrane region" description="Helical" evidence="9">
    <location>
        <begin position="310"/>
        <end position="334"/>
    </location>
</feature>
<evidence type="ECO:0000313" key="12">
    <source>
        <dbReference type="EMBL" id="RGX23897.1"/>
    </source>
</evidence>
<name>A0A413F8V6_9FIRM</name>
<evidence type="ECO:0000256" key="7">
    <source>
        <dbReference type="ARBA" id="ARBA00029447"/>
    </source>
</evidence>
<comment type="caution">
    <text evidence="12">The sequence shown here is derived from an EMBL/GenBank/DDBJ whole genome shotgun (WGS) entry which is preliminary data.</text>
</comment>
<protein>
    <submittedName>
        <fullName evidence="12">Methyl-accepting chemotaxis protein</fullName>
    </submittedName>
</protein>
<dbReference type="PROSITE" id="PS50885">
    <property type="entry name" value="HAMP"/>
    <property type="match status" value="1"/>
</dbReference>
<feature type="domain" description="HAMP" evidence="11">
    <location>
        <begin position="335"/>
        <end position="387"/>
    </location>
</feature>
<proteinExistence type="inferred from homology"/>
<dbReference type="EMBL" id="QSBM01000023">
    <property type="protein sequence ID" value="RGX23897.1"/>
    <property type="molecule type" value="Genomic_DNA"/>
</dbReference>
<keyword evidence="6 9" id="KW-0472">Membrane</keyword>
<evidence type="ECO:0000313" key="13">
    <source>
        <dbReference type="Proteomes" id="UP000283880"/>
    </source>
</evidence>
<dbReference type="SMART" id="SM00283">
    <property type="entry name" value="MA"/>
    <property type="match status" value="1"/>
</dbReference>
<evidence type="ECO:0000256" key="9">
    <source>
        <dbReference type="SAM" id="Phobius"/>
    </source>
</evidence>
<gene>
    <name evidence="12" type="ORF">DWV29_23990</name>
</gene>
<dbReference type="GO" id="GO:0007165">
    <property type="term" value="P:signal transduction"/>
    <property type="evidence" value="ECO:0007669"/>
    <property type="project" value="UniProtKB-KW"/>
</dbReference>
<dbReference type="InterPro" id="IPR033479">
    <property type="entry name" value="dCache_1"/>
</dbReference>
<evidence type="ECO:0000256" key="1">
    <source>
        <dbReference type="ARBA" id="ARBA00004651"/>
    </source>
</evidence>
<dbReference type="Proteomes" id="UP000283880">
    <property type="component" value="Unassembled WGS sequence"/>
</dbReference>
<dbReference type="SMART" id="SM00304">
    <property type="entry name" value="HAMP"/>
    <property type="match status" value="1"/>
</dbReference>
<evidence type="ECO:0000256" key="5">
    <source>
        <dbReference type="ARBA" id="ARBA00022989"/>
    </source>
</evidence>
<dbReference type="Pfam" id="PF02743">
    <property type="entry name" value="dCache_1"/>
    <property type="match status" value="1"/>
</dbReference>